<evidence type="ECO:0000256" key="5">
    <source>
        <dbReference type="ARBA" id="ARBA00023054"/>
    </source>
</evidence>
<reference evidence="9" key="1">
    <citation type="submission" date="2016-03" db="EMBL/GenBank/DDBJ databases">
        <authorList>
            <person name="Guldener U."/>
        </authorList>
    </citation>
    <scope>NUCLEOTIDE SEQUENCE [LARGE SCALE GENOMIC DNA]</scope>
</reference>
<dbReference type="Gene3D" id="2.120.10.80">
    <property type="entry name" value="Kelch-type beta propeller"/>
    <property type="match status" value="1"/>
</dbReference>
<dbReference type="Proteomes" id="UP000177625">
    <property type="component" value="Unassembled WGS sequence"/>
</dbReference>
<dbReference type="FunFam" id="2.120.10.80:FF:000049">
    <property type="entry name" value="Cell polarity protein (Tea1)"/>
    <property type="match status" value="1"/>
</dbReference>
<feature type="region of interest" description="Disordered" evidence="7">
    <location>
        <begin position="1553"/>
        <end position="1614"/>
    </location>
</feature>
<evidence type="ECO:0000313" key="8">
    <source>
        <dbReference type="EMBL" id="CZT45695.1"/>
    </source>
</evidence>
<keyword evidence="5 6" id="KW-0175">Coiled coil</keyword>
<feature type="compositionally biased region" description="Basic and acidic residues" evidence="7">
    <location>
        <begin position="1359"/>
        <end position="1380"/>
    </location>
</feature>
<dbReference type="GO" id="GO:0061245">
    <property type="term" value="P:establishment or maintenance of bipolar cell polarity"/>
    <property type="evidence" value="ECO:0007669"/>
    <property type="project" value="TreeGrafter"/>
</dbReference>
<feature type="compositionally biased region" description="Polar residues" evidence="7">
    <location>
        <begin position="666"/>
        <end position="691"/>
    </location>
</feature>
<protein>
    <submittedName>
        <fullName evidence="8">Related to cell polarity protein tea1p</fullName>
    </submittedName>
</protein>
<feature type="region of interest" description="Disordered" evidence="7">
    <location>
        <begin position="1"/>
        <end position="97"/>
    </location>
</feature>
<evidence type="ECO:0000256" key="6">
    <source>
        <dbReference type="SAM" id="Coils"/>
    </source>
</evidence>
<dbReference type="PANTHER" id="PTHR23244:SF456">
    <property type="entry name" value="MULTIPLE EPIDERMAL GROWTH FACTOR-LIKE DOMAINS PROTEIN 8"/>
    <property type="match status" value="1"/>
</dbReference>
<feature type="compositionally biased region" description="Basic and acidic residues" evidence="7">
    <location>
        <begin position="1553"/>
        <end position="1567"/>
    </location>
</feature>
<evidence type="ECO:0000313" key="9">
    <source>
        <dbReference type="Proteomes" id="UP000177625"/>
    </source>
</evidence>
<keyword evidence="2" id="KW-0880">Kelch repeat</keyword>
<evidence type="ECO:0000256" key="2">
    <source>
        <dbReference type="ARBA" id="ARBA00022441"/>
    </source>
</evidence>
<dbReference type="SMART" id="SM00612">
    <property type="entry name" value="Kelch"/>
    <property type="match status" value="2"/>
</dbReference>
<feature type="coiled-coil region" evidence="6">
    <location>
        <begin position="890"/>
        <end position="1078"/>
    </location>
</feature>
<evidence type="ECO:0000256" key="1">
    <source>
        <dbReference type="ARBA" id="ARBA00004496"/>
    </source>
</evidence>
<evidence type="ECO:0000256" key="4">
    <source>
        <dbReference type="ARBA" id="ARBA00022737"/>
    </source>
</evidence>
<evidence type="ECO:0000256" key="7">
    <source>
        <dbReference type="SAM" id="MobiDB-lite"/>
    </source>
</evidence>
<feature type="region of interest" description="Disordered" evidence="7">
    <location>
        <begin position="1359"/>
        <end position="1389"/>
    </location>
</feature>
<feature type="compositionally biased region" description="Pro residues" evidence="7">
    <location>
        <begin position="543"/>
        <end position="552"/>
    </location>
</feature>
<feature type="region of interest" description="Disordered" evidence="7">
    <location>
        <begin position="1430"/>
        <end position="1469"/>
    </location>
</feature>
<feature type="compositionally biased region" description="Low complexity" evidence="7">
    <location>
        <begin position="1454"/>
        <end position="1467"/>
    </location>
</feature>
<feature type="region of interest" description="Disordered" evidence="7">
    <location>
        <begin position="453"/>
        <end position="750"/>
    </location>
</feature>
<feature type="compositionally biased region" description="Polar residues" evidence="7">
    <location>
        <begin position="709"/>
        <end position="723"/>
    </location>
</feature>
<keyword evidence="9" id="KW-1185">Reference proteome</keyword>
<dbReference type="EMBL" id="FJVC01000219">
    <property type="protein sequence ID" value="CZT45695.1"/>
    <property type="molecule type" value="Genomic_DNA"/>
</dbReference>
<gene>
    <name evidence="8" type="ORF">RSE6_06026</name>
</gene>
<dbReference type="PANTHER" id="PTHR23244">
    <property type="entry name" value="KELCH REPEAT DOMAIN"/>
    <property type="match status" value="1"/>
</dbReference>
<proteinExistence type="predicted"/>
<sequence length="1614" mass="173594">MAFSLFKSRKNADKAQSAKDANAAVASSQVSANTASNGPGRAGNITEKGAVQASTPASSVNNSMNSLQGGAGAIPSPEQAANGRRGGPTTELPASDLPFRNGSAPAVQPMNAPPNASLYPWSQRRLTYTTAHPSPFPRYGAAVNSVASKEGDIYLMGGLINSSTVKGDLWMVEAGGNMACYPLATTAEGPGPRVGHASLLVGNAFIVYGGDTKMDDSDTLDETLYLLNTSTRQWSRAVPAGPRPSGRYGHSLNILGSKIYVFGGQVEGYFMNDLVAFDLNQLQVPTNRWEMLIRNSEEGGPPPGQIPPARTNHSIVTYNEKLYLFGGTNGFQWFNDVWCYDPVPNTWEALDCIGYIPAPREGHAAAIVDDVMYIFGGRTEEGADLGDLAAFRISSRRWYTFQNMGPSPSPRSGHSMTAYNKQVVVLAGEPSTATREAGDLGIVYLLDTSKIRYPNDQAVPPAPTADRVLGQRRPSGNEKSGLGANRGITAREGSTIPEPKRLNGAQTARDPGSDRGNGAPGVNGNDMNGIAPGSAQPQGAPMGQPPPGPPPIAAQQGSPLGGSKLPRASMAQAPPGPPPQQQAPTPRANGVHGSNGPNGAPMGRGKPPVKADRGFGPAIDTSVHNRIVENVVQMSPSQQNNRNISPVSRESSQTLESPVMNGGRKTPTQAQTSKSTCSENGPPVSLNTVVTSGSRSSSKSRQGHQQGSMDSTSEQSSLRNVTNAREKSPPPPTRQPSNPLARKGSKRNSQTVSILKELDAAKNRNAWYASELELARKAGYTPNQSASPMLDLRAAESFDDDDKPLIEALIAMKAELTNVQGSIDKQAVIAARKIAEVEKQRDAAVSEAVYAKARLAAHSGSQNSTPLPYADARELSAMSNDRSAEISKKLATALADQRDLNNKIEMLTTELEAEKRGRKLADDTLNAAQSRLSELEAYKQKNSSEVEHLKAELHEFQIRAREEAIVCSEAVAAAQILRADKDELEAKYQEAIGSTKDNSESFGSLRAALSSSADMRNVLERRLDEERTQREKIEAKLSSLKVEHEAQTIELESASRRLRDAEELAEQHANEARTHREAVMSGLDRVVARDVDGKSATGDDRTAALQAQIQAANALVRKYQQAADTASEKLRSAEERIAGLEAYQEQASREGMSIRKQLQATMREVQSLQAGNSDMKYQLANQQLETNAVHVQHNTLKDILGERGMSPVSAVRTRGLSSPRSEANTPDISRLRELEHQLATSIQAHEETKQTFESQQEATENTYREKLSQLENDYQSAVHYVKGTEKMLKRMKDELSKYKTDNTKLKEQLAEAQEKSGLSEDASAGWEQERASLHKQVESLQAEIQSSVGLLESQMAEVKKELASSHHERDLLKQNHEQSQHELSTATQQARSDLAQIQEENTLLERRAQDAEQKVTLLLDQVETSVDNYRRQSRIPDTNGGAPAVAASLHHQRSLSADSTSDTSLYDDGNRNSMALDSLASELETLRSHWENTNKNYRLSTAFDFEDRDAPALGVPGAGAGASTVGGSGNESLAVTNVGTGLSDSLGEWRKRLEDEEAASKSRKDSFGSDALSPTSDSGAGSGLGVPNAAKREMSPNGKDVGVGGSNAGLVNLI</sequence>
<feature type="compositionally biased region" description="Low complexity" evidence="7">
    <location>
        <begin position="529"/>
        <end position="542"/>
    </location>
</feature>
<feature type="region of interest" description="Disordered" evidence="7">
    <location>
        <begin position="1309"/>
        <end position="1329"/>
    </location>
</feature>
<keyword evidence="3" id="KW-0963">Cytoplasm</keyword>
<organism evidence="8 9">
    <name type="scientific">Rhynchosporium secalis</name>
    <name type="common">Barley scald fungus</name>
    <dbReference type="NCBI Taxonomy" id="38038"/>
    <lineage>
        <taxon>Eukaryota</taxon>
        <taxon>Fungi</taxon>
        <taxon>Dikarya</taxon>
        <taxon>Ascomycota</taxon>
        <taxon>Pezizomycotina</taxon>
        <taxon>Leotiomycetes</taxon>
        <taxon>Helotiales</taxon>
        <taxon>Ploettnerulaceae</taxon>
        <taxon>Rhynchosporium</taxon>
    </lineage>
</organism>
<accession>A0A1E1MAI6</accession>
<feature type="compositionally biased region" description="Basic and acidic residues" evidence="7">
    <location>
        <begin position="1309"/>
        <end position="1318"/>
    </location>
</feature>
<keyword evidence="4" id="KW-0677">Repeat</keyword>
<feature type="compositionally biased region" description="Polar residues" evidence="7">
    <location>
        <begin position="632"/>
        <end position="656"/>
    </location>
</feature>
<dbReference type="InterPro" id="IPR006652">
    <property type="entry name" value="Kelch_1"/>
</dbReference>
<feature type="coiled-coil region" evidence="6">
    <location>
        <begin position="1102"/>
        <end position="1150"/>
    </location>
</feature>
<comment type="subcellular location">
    <subcellularLocation>
        <location evidence="1">Cytoplasm</location>
    </subcellularLocation>
</comment>
<dbReference type="InterPro" id="IPR015915">
    <property type="entry name" value="Kelch-typ_b-propeller"/>
</dbReference>
<dbReference type="Pfam" id="PF24681">
    <property type="entry name" value="Kelch_KLHDC2_KLHL20_DRC7"/>
    <property type="match status" value="1"/>
</dbReference>
<dbReference type="SUPFAM" id="SSF117281">
    <property type="entry name" value="Kelch motif"/>
    <property type="match status" value="1"/>
</dbReference>
<evidence type="ECO:0000256" key="3">
    <source>
        <dbReference type="ARBA" id="ARBA00022490"/>
    </source>
</evidence>
<dbReference type="GO" id="GO:0051285">
    <property type="term" value="C:cell cortex of cell tip"/>
    <property type="evidence" value="ECO:0007669"/>
    <property type="project" value="TreeGrafter"/>
</dbReference>
<feature type="compositionally biased region" description="Polar residues" evidence="7">
    <location>
        <begin position="52"/>
        <end position="68"/>
    </location>
</feature>
<name>A0A1E1MAI6_RHYSE</name>
<feature type="compositionally biased region" description="Low complexity" evidence="7">
    <location>
        <begin position="692"/>
        <end position="708"/>
    </location>
</feature>
<feature type="compositionally biased region" description="Low complexity" evidence="7">
    <location>
        <begin position="21"/>
        <end position="37"/>
    </location>
</feature>